<dbReference type="InterPro" id="IPR012951">
    <property type="entry name" value="BBE"/>
</dbReference>
<dbReference type="InterPro" id="IPR016169">
    <property type="entry name" value="FAD-bd_PCMH_sub2"/>
</dbReference>
<name>A0A7C8QZW0_ORBOL</name>
<dbReference type="SUPFAM" id="SSF56176">
    <property type="entry name" value="FAD-binding/transporter-associated domain-like"/>
    <property type="match status" value="1"/>
</dbReference>
<evidence type="ECO:0000256" key="4">
    <source>
        <dbReference type="ARBA" id="ARBA00023002"/>
    </source>
</evidence>
<dbReference type="InterPro" id="IPR036318">
    <property type="entry name" value="FAD-bd_PCMH-like_sf"/>
</dbReference>
<evidence type="ECO:0000313" key="7">
    <source>
        <dbReference type="EMBL" id="KAF3230576.1"/>
    </source>
</evidence>
<dbReference type="Pfam" id="PF01565">
    <property type="entry name" value="FAD_binding_4"/>
    <property type="match status" value="1"/>
</dbReference>
<dbReference type="PANTHER" id="PTHR42973">
    <property type="entry name" value="BINDING OXIDOREDUCTASE, PUTATIVE (AFU_ORTHOLOGUE AFUA_1G17690)-RELATED"/>
    <property type="match status" value="1"/>
</dbReference>
<keyword evidence="3" id="KW-0274">FAD</keyword>
<dbReference type="Proteomes" id="UP000483672">
    <property type="component" value="Unassembled WGS sequence"/>
</dbReference>
<evidence type="ECO:0000256" key="1">
    <source>
        <dbReference type="ARBA" id="ARBA00005466"/>
    </source>
</evidence>
<dbReference type="GO" id="GO:0016491">
    <property type="term" value="F:oxidoreductase activity"/>
    <property type="evidence" value="ECO:0007669"/>
    <property type="project" value="UniProtKB-KW"/>
</dbReference>
<dbReference type="InterPro" id="IPR006094">
    <property type="entry name" value="Oxid_FAD_bind_N"/>
</dbReference>
<feature type="non-terminal residue" evidence="7">
    <location>
        <position position="1"/>
    </location>
</feature>
<feature type="domain" description="FAD-binding PCMH-type" evidence="6">
    <location>
        <begin position="325"/>
        <end position="496"/>
    </location>
</feature>
<dbReference type="GO" id="GO:0071949">
    <property type="term" value="F:FAD binding"/>
    <property type="evidence" value="ECO:0007669"/>
    <property type="project" value="InterPro"/>
</dbReference>
<evidence type="ECO:0000256" key="5">
    <source>
        <dbReference type="SAM" id="MobiDB-lite"/>
    </source>
</evidence>
<feature type="region of interest" description="Disordered" evidence="5">
    <location>
        <begin position="1"/>
        <end position="37"/>
    </location>
</feature>
<protein>
    <recommendedName>
        <fullName evidence="6">FAD-binding PCMH-type domain-containing protein</fullName>
    </recommendedName>
</protein>
<feature type="compositionally biased region" description="Low complexity" evidence="5">
    <location>
        <begin position="7"/>
        <end position="25"/>
    </location>
</feature>
<keyword evidence="2" id="KW-0285">Flavoprotein</keyword>
<dbReference type="AlphaFoldDB" id="A0A7C8QZW0"/>
<reference evidence="7 8" key="1">
    <citation type="submission" date="2019-06" db="EMBL/GenBank/DDBJ databases">
        <authorList>
            <person name="Palmer J.M."/>
        </authorList>
    </citation>
    <scope>NUCLEOTIDE SEQUENCE [LARGE SCALE GENOMIC DNA]</scope>
    <source>
        <strain evidence="7 8">TWF191</strain>
    </source>
</reference>
<comment type="caution">
    <text evidence="7">The sequence shown here is derived from an EMBL/GenBank/DDBJ whole genome shotgun (WGS) entry which is preliminary data.</text>
</comment>
<dbReference type="InterPro" id="IPR016166">
    <property type="entry name" value="FAD-bd_PCMH"/>
</dbReference>
<organism evidence="7 8">
    <name type="scientific">Orbilia oligospora</name>
    <name type="common">Nematode-trapping fungus</name>
    <name type="synonym">Arthrobotrys oligospora</name>
    <dbReference type="NCBI Taxonomy" id="2813651"/>
    <lineage>
        <taxon>Eukaryota</taxon>
        <taxon>Fungi</taxon>
        <taxon>Dikarya</taxon>
        <taxon>Ascomycota</taxon>
        <taxon>Pezizomycotina</taxon>
        <taxon>Orbiliomycetes</taxon>
        <taxon>Orbiliales</taxon>
        <taxon>Orbiliaceae</taxon>
        <taxon>Orbilia</taxon>
    </lineage>
</organism>
<evidence type="ECO:0000259" key="6">
    <source>
        <dbReference type="PROSITE" id="PS51387"/>
    </source>
</evidence>
<dbReference type="Gene3D" id="3.30.465.10">
    <property type="match status" value="1"/>
</dbReference>
<accession>A0A7C8QZW0</accession>
<keyword evidence="4" id="KW-0560">Oxidoreductase</keyword>
<gene>
    <name evidence="7" type="ORF">TWF191_009491</name>
</gene>
<dbReference type="InterPro" id="IPR050416">
    <property type="entry name" value="FAD-linked_Oxidoreductase"/>
</dbReference>
<comment type="similarity">
    <text evidence="1">Belongs to the oxygen-dependent FAD-linked oxidoreductase family.</text>
</comment>
<dbReference type="EMBL" id="WIPF01000007">
    <property type="protein sequence ID" value="KAF3230576.1"/>
    <property type="molecule type" value="Genomic_DNA"/>
</dbReference>
<dbReference type="Pfam" id="PF08031">
    <property type="entry name" value="BBE"/>
    <property type="match status" value="1"/>
</dbReference>
<evidence type="ECO:0000313" key="8">
    <source>
        <dbReference type="Proteomes" id="UP000483672"/>
    </source>
</evidence>
<proteinExistence type="inferred from homology"/>
<evidence type="ECO:0000256" key="2">
    <source>
        <dbReference type="ARBA" id="ARBA00022630"/>
    </source>
</evidence>
<sequence>KEEVEYTLATSTATTSTKTETENFTTPPPPPPGAKRDTGHIEYLHPNEKGFKKKVKRATTSSTVVNLPPNYIIEGCTNQGGTRSASFRYSSACSCVGATAVDPFIAAQGTITSTQTLPSPGTTSVEYPTKIETVYVLKASVSGGNAAAAGKYLASSTLPVSSAWLIAATGIAAATAPTLSINPDLNGKTTFGGKLIVARQSSSYTDVSFLELVDDVLPIPANNLPVSCKINPDSSITCKSPSISGGPENRGTLYLTGGAGGGAYTLRLLKDGSTPPNMTSMNNLNLWSETGTSYLSIITRLGYLWYRLPGLYRYTPAKSGSSPTSQQSPSCIFTPSDTFDISRAIKLFTRHSCKFAIRSGGHHYNAGWASINNGILLSLSNLNKVIYNPSSQSVFVGSGNRWRKVYNTVEPYGRTVVGAQNSDVGVGGFLINGGISFLADQYGWAVDNVREFEIVVADGRVLKANKYENKDLFRALKGGSSNFGVVTGFTLDTVESKLATGAYVEFPTSSYDAFINAAYQYCVKGEDPKSQVLFISWLTVKNGAISVKDALSLIYTDIMDVSNPPKALAPFMDKKIPSSLVQILGRNQTMGSHGHDLTQIQHPGVRTIRQTISIIPDAQLLKNFQRILVKTAEQYKYIEGFTTDLLFQPIGKKWIAAGNAKGGNSMGLTVPVIILWVQPHWVSGKDDGIIAEFVTKVIMQFEKAAKDAGKLSKFEYLNYAGPKQGLMEGYGAESIRRLQSVKRNYDPKNVFGTLLPGGPKIPGLY</sequence>
<dbReference type="PANTHER" id="PTHR42973:SF13">
    <property type="entry name" value="FAD-BINDING PCMH-TYPE DOMAIN-CONTAINING PROTEIN"/>
    <property type="match status" value="1"/>
</dbReference>
<dbReference type="PROSITE" id="PS51387">
    <property type="entry name" value="FAD_PCMH"/>
    <property type="match status" value="1"/>
</dbReference>
<evidence type="ECO:0000256" key="3">
    <source>
        <dbReference type="ARBA" id="ARBA00022827"/>
    </source>
</evidence>